<dbReference type="HOGENOM" id="CLU_054590_2_1_1"/>
<evidence type="ECO:0000313" key="3">
    <source>
        <dbReference type="Proteomes" id="UP000014074"/>
    </source>
</evidence>
<dbReference type="PANTHER" id="PTHR17630:SF44">
    <property type="entry name" value="PROTEIN AIM2"/>
    <property type="match status" value="1"/>
</dbReference>
<feature type="domain" description="Dienelactone hydrolase" evidence="1">
    <location>
        <begin position="32"/>
        <end position="249"/>
    </location>
</feature>
<dbReference type="InterPro" id="IPR002925">
    <property type="entry name" value="Dienelactn_hydro"/>
</dbReference>
<evidence type="ECO:0000259" key="1">
    <source>
        <dbReference type="Pfam" id="PF01738"/>
    </source>
</evidence>
<dbReference type="InterPro" id="IPR029058">
    <property type="entry name" value="AB_hydrolase_fold"/>
</dbReference>
<protein>
    <submittedName>
        <fullName evidence="2">Putative dienelactone hydrolase protein</fullName>
    </submittedName>
</protein>
<proteinExistence type="predicted"/>
<keyword evidence="2" id="KW-0378">Hydrolase</keyword>
<dbReference type="Proteomes" id="UP000014074">
    <property type="component" value="Unassembled WGS sequence"/>
</dbReference>
<accession>R8BD30</accession>
<dbReference type="Gene3D" id="3.40.50.1820">
    <property type="entry name" value="alpha/beta hydrolase"/>
    <property type="match status" value="1"/>
</dbReference>
<dbReference type="PANTHER" id="PTHR17630">
    <property type="entry name" value="DIENELACTONE HYDROLASE"/>
    <property type="match status" value="1"/>
</dbReference>
<dbReference type="OrthoDB" id="17560at2759"/>
<dbReference type="EMBL" id="KB933277">
    <property type="protein sequence ID" value="EON97200.1"/>
    <property type="molecule type" value="Genomic_DNA"/>
</dbReference>
<dbReference type="AlphaFoldDB" id="R8BD30"/>
<dbReference type="GO" id="GO:0016787">
    <property type="term" value="F:hydrolase activity"/>
    <property type="evidence" value="ECO:0007669"/>
    <property type="project" value="UniProtKB-KW"/>
</dbReference>
<keyword evidence="3" id="KW-1185">Reference proteome</keyword>
<sequence length="252" mass="27775">MASNPPGKCCTVGVKHEGAPTGKFIKVGGKHDGYLATPAPEKAHKDAAILYIPDIFSIWQNSQLLADQYAANGYLCLIVDPFNGDKFPEPRPEGFDIMKWFQEGTNGDSPHTPATVDPIVVAGIKTLKEEYGAKKIGSVGYCFGAKYLVRHYKDGIDVGFVAHPSFVGEDELAAITGPLSIAAAEIDDIFPNEKRYKSEEILKNTGLPYQINLYSGVEHGFSVRCDLSKKHQRFAKEQAFYQAVAWFDNWLL</sequence>
<dbReference type="SUPFAM" id="SSF53474">
    <property type="entry name" value="alpha/beta-Hydrolases"/>
    <property type="match status" value="1"/>
</dbReference>
<name>R8BD30_PHAM7</name>
<gene>
    <name evidence="2" type="ORF">UCRPA7_7272</name>
</gene>
<dbReference type="RefSeq" id="XP_007917995.1">
    <property type="nucleotide sequence ID" value="XM_007919804.1"/>
</dbReference>
<dbReference type="KEGG" id="tmn:UCRPA7_7272"/>
<dbReference type="eggNOG" id="KOG3043">
    <property type="taxonomic scope" value="Eukaryota"/>
</dbReference>
<dbReference type="Pfam" id="PF01738">
    <property type="entry name" value="DLH"/>
    <property type="match status" value="1"/>
</dbReference>
<evidence type="ECO:0000313" key="2">
    <source>
        <dbReference type="EMBL" id="EON97200.1"/>
    </source>
</evidence>
<dbReference type="GeneID" id="19328015"/>
<organism evidence="2 3">
    <name type="scientific">Phaeoacremonium minimum (strain UCR-PA7)</name>
    <name type="common">Esca disease fungus</name>
    <name type="synonym">Togninia minima</name>
    <dbReference type="NCBI Taxonomy" id="1286976"/>
    <lineage>
        <taxon>Eukaryota</taxon>
        <taxon>Fungi</taxon>
        <taxon>Dikarya</taxon>
        <taxon>Ascomycota</taxon>
        <taxon>Pezizomycotina</taxon>
        <taxon>Sordariomycetes</taxon>
        <taxon>Sordariomycetidae</taxon>
        <taxon>Togniniales</taxon>
        <taxon>Togniniaceae</taxon>
        <taxon>Phaeoacremonium</taxon>
    </lineage>
</organism>
<reference evidence="3" key="1">
    <citation type="journal article" date="2013" name="Genome Announc.">
        <title>Draft genome sequence of the ascomycete Phaeoacremonium aleophilum strain UCR-PA7, a causal agent of the esca disease complex in grapevines.</title>
        <authorList>
            <person name="Blanco-Ulate B."/>
            <person name="Rolshausen P."/>
            <person name="Cantu D."/>
        </authorList>
    </citation>
    <scope>NUCLEOTIDE SEQUENCE [LARGE SCALE GENOMIC DNA]</scope>
    <source>
        <strain evidence="3">UCR-PA7</strain>
    </source>
</reference>